<evidence type="ECO:0000313" key="2">
    <source>
        <dbReference type="EMBL" id="EJF45762.1"/>
    </source>
</evidence>
<protein>
    <submittedName>
        <fullName evidence="2">Acetyltransferase, GNAT family</fullName>
    </submittedName>
</protein>
<dbReference type="PROSITE" id="PS51186">
    <property type="entry name" value="GNAT"/>
    <property type="match status" value="1"/>
</dbReference>
<organism evidence="2 3">
    <name type="scientific">Actinomyces massiliensis F0489</name>
    <dbReference type="NCBI Taxonomy" id="1125718"/>
    <lineage>
        <taxon>Bacteria</taxon>
        <taxon>Bacillati</taxon>
        <taxon>Actinomycetota</taxon>
        <taxon>Actinomycetes</taxon>
        <taxon>Actinomycetales</taxon>
        <taxon>Actinomycetaceae</taxon>
        <taxon>Actinomyces</taxon>
    </lineage>
</organism>
<dbReference type="EMBL" id="AKFT01000094">
    <property type="protein sequence ID" value="EJF45762.1"/>
    <property type="molecule type" value="Genomic_DNA"/>
</dbReference>
<dbReference type="PATRIC" id="fig|1125718.3.peg.1209"/>
<evidence type="ECO:0000259" key="1">
    <source>
        <dbReference type="PROSITE" id="PS51186"/>
    </source>
</evidence>
<comment type="caution">
    <text evidence="2">The sequence shown here is derived from an EMBL/GenBank/DDBJ whole genome shotgun (WGS) entry which is preliminary data.</text>
</comment>
<dbReference type="eggNOG" id="COG0456">
    <property type="taxonomic scope" value="Bacteria"/>
</dbReference>
<proteinExistence type="predicted"/>
<dbReference type="Proteomes" id="UP000002941">
    <property type="component" value="Unassembled WGS sequence"/>
</dbReference>
<evidence type="ECO:0000313" key="3">
    <source>
        <dbReference type="Proteomes" id="UP000002941"/>
    </source>
</evidence>
<keyword evidence="2" id="KW-0808">Transferase</keyword>
<gene>
    <name evidence="2" type="ORF">HMPREF1318_2553</name>
</gene>
<dbReference type="CDD" id="cd04301">
    <property type="entry name" value="NAT_SF"/>
    <property type="match status" value="1"/>
</dbReference>
<feature type="domain" description="N-acetyltransferase" evidence="1">
    <location>
        <begin position="9"/>
        <end position="157"/>
    </location>
</feature>
<dbReference type="OrthoDB" id="9127144at2"/>
<dbReference type="RefSeq" id="WP_008731174.1">
    <property type="nucleotide sequence ID" value="NZ_AKFT01000094.1"/>
</dbReference>
<dbReference type="AlphaFoldDB" id="J0NLX7"/>
<dbReference type="GO" id="GO:0016747">
    <property type="term" value="F:acyltransferase activity, transferring groups other than amino-acyl groups"/>
    <property type="evidence" value="ECO:0007669"/>
    <property type="project" value="InterPro"/>
</dbReference>
<name>J0NLX7_9ACTO</name>
<keyword evidence="3" id="KW-1185">Reference proteome</keyword>
<dbReference type="Gene3D" id="3.40.630.30">
    <property type="match status" value="1"/>
</dbReference>
<dbReference type="InterPro" id="IPR016181">
    <property type="entry name" value="Acyl_CoA_acyltransferase"/>
</dbReference>
<reference evidence="2 3" key="1">
    <citation type="submission" date="2012-05" db="EMBL/GenBank/DDBJ databases">
        <authorList>
            <person name="Harkins D.M."/>
            <person name="Madupu R."/>
            <person name="Durkin A.S."/>
            <person name="Torralba M."/>
            <person name="Methe B."/>
            <person name="Sutton G.G."/>
            <person name="Nelson K.E."/>
        </authorList>
    </citation>
    <scope>NUCLEOTIDE SEQUENCE [LARGE SCALE GENOMIC DNA]</scope>
    <source>
        <strain evidence="2 3">F0489</strain>
    </source>
</reference>
<dbReference type="InterPro" id="IPR000182">
    <property type="entry name" value="GNAT_dom"/>
</dbReference>
<dbReference type="Pfam" id="PF00583">
    <property type="entry name" value="Acetyltransf_1"/>
    <property type="match status" value="1"/>
</dbReference>
<dbReference type="SUPFAM" id="SSF55729">
    <property type="entry name" value="Acyl-CoA N-acyltransferases (Nat)"/>
    <property type="match status" value="1"/>
</dbReference>
<sequence length="184" mass="21796">MTARSTVDLESRDVTRRLPQYREVIDLYRRAFPSEERIPLWHMRLMSLRRDVRLRAWLDDGALVGLTYTVSRPTMLWLFYFAVNDAVRSRGYGSRILSHLRQEAEGRTIVLEIEPLDDGAPNIEQRRRRRSFYERTGFTPTGYRIREGKQTYSVMADGDFDPIAFHRLVHWFTLGLRPTSLMRD</sequence>
<accession>J0NLX7</accession>